<feature type="region of interest" description="Disordered" evidence="1">
    <location>
        <begin position="12"/>
        <end position="69"/>
    </location>
</feature>
<name>A0A9K3Q0T4_9STRA</name>
<evidence type="ECO:0000313" key="3">
    <source>
        <dbReference type="Proteomes" id="UP000693970"/>
    </source>
</evidence>
<gene>
    <name evidence="2" type="ORF">IV203_029508</name>
</gene>
<evidence type="ECO:0000256" key="1">
    <source>
        <dbReference type="SAM" id="MobiDB-lite"/>
    </source>
</evidence>
<dbReference type="Proteomes" id="UP000693970">
    <property type="component" value="Unassembled WGS sequence"/>
</dbReference>
<proteinExistence type="predicted"/>
<keyword evidence="3" id="KW-1185">Reference proteome</keyword>
<organism evidence="2 3">
    <name type="scientific">Nitzschia inconspicua</name>
    <dbReference type="NCBI Taxonomy" id="303405"/>
    <lineage>
        <taxon>Eukaryota</taxon>
        <taxon>Sar</taxon>
        <taxon>Stramenopiles</taxon>
        <taxon>Ochrophyta</taxon>
        <taxon>Bacillariophyta</taxon>
        <taxon>Bacillariophyceae</taxon>
        <taxon>Bacillariophycidae</taxon>
        <taxon>Bacillariales</taxon>
        <taxon>Bacillariaceae</taxon>
        <taxon>Nitzschia</taxon>
    </lineage>
</organism>
<dbReference type="AlphaFoldDB" id="A0A9K3Q0T4"/>
<evidence type="ECO:0000313" key="2">
    <source>
        <dbReference type="EMBL" id="KAG7366838.1"/>
    </source>
</evidence>
<protein>
    <submittedName>
        <fullName evidence="2">Uncharacterized protein</fullName>
    </submittedName>
</protein>
<dbReference type="EMBL" id="JAGRRH010000007">
    <property type="protein sequence ID" value="KAG7366838.1"/>
    <property type="molecule type" value="Genomic_DNA"/>
</dbReference>
<reference evidence="2" key="2">
    <citation type="submission" date="2021-04" db="EMBL/GenBank/DDBJ databases">
        <authorList>
            <person name="Podell S."/>
        </authorList>
    </citation>
    <scope>NUCLEOTIDE SEQUENCE</scope>
    <source>
        <strain evidence="2">Hildebrandi</strain>
    </source>
</reference>
<feature type="compositionally biased region" description="Low complexity" evidence="1">
    <location>
        <begin position="53"/>
        <end position="63"/>
    </location>
</feature>
<comment type="caution">
    <text evidence="2">The sequence shown here is derived from an EMBL/GenBank/DDBJ whole genome shotgun (WGS) entry which is preliminary data.</text>
</comment>
<reference evidence="2" key="1">
    <citation type="journal article" date="2021" name="Sci. Rep.">
        <title>Diploid genomic architecture of Nitzschia inconspicua, an elite biomass production diatom.</title>
        <authorList>
            <person name="Oliver A."/>
            <person name="Podell S."/>
            <person name="Pinowska A."/>
            <person name="Traller J.C."/>
            <person name="Smith S.R."/>
            <person name="McClure R."/>
            <person name="Beliaev A."/>
            <person name="Bohutskyi P."/>
            <person name="Hill E.A."/>
            <person name="Rabines A."/>
            <person name="Zheng H."/>
            <person name="Allen L.Z."/>
            <person name="Kuo A."/>
            <person name="Grigoriev I.V."/>
            <person name="Allen A.E."/>
            <person name="Hazlebeck D."/>
            <person name="Allen E.E."/>
        </authorList>
    </citation>
    <scope>NUCLEOTIDE SEQUENCE</scope>
    <source>
        <strain evidence="2">Hildebrandi</strain>
    </source>
</reference>
<feature type="compositionally biased region" description="Polar residues" evidence="1">
    <location>
        <begin position="32"/>
        <end position="43"/>
    </location>
</feature>
<sequence>MLTMCIGIKPADVPPPVATSNTNAGDEMAATASGSASTFQSLAGASRKRPLNEESSTAATTTTIQPSEPRDRKLMRYSACTCHQTTSSCDECDTQQHSCKLPNKVVRFGGFNTIIPSKHCFSDDDVKRLWYGLDECAELNEDSKQCVRGYREQYFKDTLRHVLCVVSQCSCSPPPLAYLHSVRLNLPDEARGLELGLLPLYVRQRRQEHVRKVVQVQDSIVSGKIPLKNEEPIKAKALAVQSMRSSQASQLFAQLLARNVAQDVRK</sequence>
<accession>A0A9K3Q0T4</accession>